<gene>
    <name evidence="1" type="ORF">RIF29_05793</name>
</gene>
<sequence>MFLLIFSTMEFNELKNASAAEPDRANSNSFTPTEESCAYTVSDVDASESDEVSLDELLLDGRAMKKIELLAAMVGVDSPEPAIVLTEVVRILKVLEKMNE</sequence>
<comment type="caution">
    <text evidence="1">The sequence shown here is derived from an EMBL/GenBank/DDBJ whole genome shotgun (WGS) entry which is preliminary data.</text>
</comment>
<accession>A0AAN9P9Y9</accession>
<protein>
    <submittedName>
        <fullName evidence="1">Uncharacterized protein</fullName>
    </submittedName>
</protein>
<evidence type="ECO:0000313" key="1">
    <source>
        <dbReference type="EMBL" id="KAK7290975.1"/>
    </source>
</evidence>
<evidence type="ECO:0000313" key="2">
    <source>
        <dbReference type="Proteomes" id="UP001372338"/>
    </source>
</evidence>
<keyword evidence="2" id="KW-1185">Reference proteome</keyword>
<reference evidence="1 2" key="1">
    <citation type="submission" date="2024-01" db="EMBL/GenBank/DDBJ databases">
        <title>The genomes of 5 underutilized Papilionoideae crops provide insights into root nodulation and disease resistanc.</title>
        <authorList>
            <person name="Yuan L."/>
        </authorList>
    </citation>
    <scope>NUCLEOTIDE SEQUENCE [LARGE SCALE GENOMIC DNA]</scope>
    <source>
        <strain evidence="1">ZHUSHIDOU_FW_LH</strain>
        <tissue evidence="1">Leaf</tissue>
    </source>
</reference>
<organism evidence="1 2">
    <name type="scientific">Crotalaria pallida</name>
    <name type="common">Smooth rattlebox</name>
    <name type="synonym">Crotalaria striata</name>
    <dbReference type="NCBI Taxonomy" id="3830"/>
    <lineage>
        <taxon>Eukaryota</taxon>
        <taxon>Viridiplantae</taxon>
        <taxon>Streptophyta</taxon>
        <taxon>Embryophyta</taxon>
        <taxon>Tracheophyta</taxon>
        <taxon>Spermatophyta</taxon>
        <taxon>Magnoliopsida</taxon>
        <taxon>eudicotyledons</taxon>
        <taxon>Gunneridae</taxon>
        <taxon>Pentapetalae</taxon>
        <taxon>rosids</taxon>
        <taxon>fabids</taxon>
        <taxon>Fabales</taxon>
        <taxon>Fabaceae</taxon>
        <taxon>Papilionoideae</taxon>
        <taxon>50 kb inversion clade</taxon>
        <taxon>genistoids sensu lato</taxon>
        <taxon>core genistoids</taxon>
        <taxon>Crotalarieae</taxon>
        <taxon>Crotalaria</taxon>
    </lineage>
</organism>
<dbReference type="EMBL" id="JAYWIO010000001">
    <property type="protein sequence ID" value="KAK7290975.1"/>
    <property type="molecule type" value="Genomic_DNA"/>
</dbReference>
<dbReference type="Proteomes" id="UP001372338">
    <property type="component" value="Unassembled WGS sequence"/>
</dbReference>
<proteinExistence type="predicted"/>
<dbReference type="AlphaFoldDB" id="A0AAN9P9Y9"/>
<name>A0AAN9P9Y9_CROPI</name>